<dbReference type="EMBL" id="MEYI01000043">
    <property type="protein sequence ID" value="OGD23380.1"/>
    <property type="molecule type" value="Genomic_DNA"/>
</dbReference>
<dbReference type="InterPro" id="IPR014729">
    <property type="entry name" value="Rossmann-like_a/b/a_fold"/>
</dbReference>
<evidence type="ECO:0000256" key="3">
    <source>
        <dbReference type="ARBA" id="ARBA00022598"/>
    </source>
</evidence>
<dbReference type="FunFam" id="1.10.730.10:FF:000006">
    <property type="entry name" value="Arginyl-tRNA synthetase 2, mitochondrial"/>
    <property type="match status" value="1"/>
</dbReference>
<dbReference type="Proteomes" id="UP000176639">
    <property type="component" value="Unassembled WGS sequence"/>
</dbReference>
<keyword evidence="5 10" id="KW-0067">ATP-binding</keyword>
<dbReference type="GO" id="GO:0006420">
    <property type="term" value="P:arginyl-tRNA aminoacylation"/>
    <property type="evidence" value="ECO:0007669"/>
    <property type="project" value="UniProtKB-UniRule"/>
</dbReference>
<comment type="catalytic activity">
    <reaction evidence="8">
        <text>tRNA(Arg) + L-arginine + ATP = L-arginyl-tRNA(Arg) + AMP + diphosphate</text>
        <dbReference type="Rhea" id="RHEA:20301"/>
        <dbReference type="Rhea" id="RHEA-COMP:9658"/>
        <dbReference type="Rhea" id="RHEA-COMP:9673"/>
        <dbReference type="ChEBI" id="CHEBI:30616"/>
        <dbReference type="ChEBI" id="CHEBI:32682"/>
        <dbReference type="ChEBI" id="CHEBI:33019"/>
        <dbReference type="ChEBI" id="CHEBI:78442"/>
        <dbReference type="ChEBI" id="CHEBI:78513"/>
        <dbReference type="ChEBI" id="CHEBI:456215"/>
        <dbReference type="EC" id="6.1.1.19"/>
    </reaction>
</comment>
<dbReference type="SUPFAM" id="SSF47323">
    <property type="entry name" value="Anticodon-binding domain of a subclass of class I aminoacyl-tRNA synthetases"/>
    <property type="match status" value="1"/>
</dbReference>
<evidence type="ECO:0000259" key="11">
    <source>
        <dbReference type="SMART" id="SM00836"/>
    </source>
</evidence>
<feature type="non-terminal residue" evidence="12">
    <location>
        <position position="1"/>
    </location>
</feature>
<comment type="caution">
    <text evidence="12">The sequence shown here is derived from an EMBL/GenBank/DDBJ whole genome shotgun (WGS) entry which is preliminary data.</text>
</comment>
<evidence type="ECO:0000256" key="4">
    <source>
        <dbReference type="ARBA" id="ARBA00022741"/>
    </source>
</evidence>
<dbReference type="GO" id="GO:0005737">
    <property type="term" value="C:cytoplasm"/>
    <property type="evidence" value="ECO:0007669"/>
    <property type="project" value="UniProtKB-UniRule"/>
</dbReference>
<dbReference type="SMART" id="SM00836">
    <property type="entry name" value="DALR_1"/>
    <property type="match status" value="1"/>
</dbReference>
<dbReference type="InterPro" id="IPR009080">
    <property type="entry name" value="tRNAsynth_Ia_anticodon-bd"/>
</dbReference>
<dbReference type="InterPro" id="IPR035684">
    <property type="entry name" value="ArgRS_core"/>
</dbReference>
<evidence type="ECO:0000256" key="7">
    <source>
        <dbReference type="ARBA" id="ARBA00023146"/>
    </source>
</evidence>
<evidence type="ECO:0000313" key="12">
    <source>
        <dbReference type="EMBL" id="OGD23380.1"/>
    </source>
</evidence>
<protein>
    <recommendedName>
        <fullName evidence="2 9">Arginine--tRNA ligase</fullName>
        <ecNumber evidence="2 9">6.1.1.19</ecNumber>
    </recommendedName>
</protein>
<evidence type="ECO:0000256" key="8">
    <source>
        <dbReference type="ARBA" id="ARBA00049339"/>
    </source>
</evidence>
<dbReference type="InterPro" id="IPR001278">
    <property type="entry name" value="Arg-tRNA-ligase"/>
</dbReference>
<dbReference type="EC" id="6.1.1.19" evidence="2 9"/>
<organism evidence="12 13">
    <name type="scientific">Candidatus Azambacteria bacterium RBG_16_47_10</name>
    <dbReference type="NCBI Taxonomy" id="1797292"/>
    <lineage>
        <taxon>Bacteria</taxon>
        <taxon>Candidatus Azamiibacteriota</taxon>
    </lineage>
</organism>
<evidence type="ECO:0000256" key="5">
    <source>
        <dbReference type="ARBA" id="ARBA00022840"/>
    </source>
</evidence>
<evidence type="ECO:0000256" key="1">
    <source>
        <dbReference type="ARBA" id="ARBA00005594"/>
    </source>
</evidence>
<sequence length="269" mass="30190">KDGSSLYAARDIAAAEFRLEQFDPIKIIYVVGNEQTLHFRQVFKTLRLLDEEKYKNVELRHDSFGLVSLPEGKMSTREGRVIFLEDLIDEAIERAGKIAAEKNPELTDAEKKEIAEAVGIGAIIYNDLSQSREKNIQFTWDRALSMEGSSAPYLQYAYARAMSILKKAGDVPEFKKENIVIEAEQEQKLVRMIARFPEAIQHAQIADAPHIVATYLNALVQEFGRFYNECPVLTAEGNARETRLALVGATAQVIKNGLTLLGIKTLGRM</sequence>
<dbReference type="Gene3D" id="1.10.730.10">
    <property type="entry name" value="Isoleucyl-tRNA Synthetase, Domain 1"/>
    <property type="match status" value="1"/>
</dbReference>
<dbReference type="NCBIfam" id="TIGR00456">
    <property type="entry name" value="argS"/>
    <property type="match status" value="1"/>
</dbReference>
<dbReference type="Pfam" id="PF05746">
    <property type="entry name" value="DALR_1"/>
    <property type="match status" value="1"/>
</dbReference>
<name>A0A1F5AYC5_9BACT</name>
<accession>A0A1F5AYC5</accession>
<evidence type="ECO:0000313" key="13">
    <source>
        <dbReference type="Proteomes" id="UP000176639"/>
    </source>
</evidence>
<dbReference type="Pfam" id="PF00750">
    <property type="entry name" value="tRNA-synt_1d"/>
    <property type="match status" value="1"/>
</dbReference>
<evidence type="ECO:0000256" key="6">
    <source>
        <dbReference type="ARBA" id="ARBA00022917"/>
    </source>
</evidence>
<dbReference type="PANTHER" id="PTHR11956:SF5">
    <property type="entry name" value="ARGININE--TRNA LIGASE, CYTOPLASMIC"/>
    <property type="match status" value="1"/>
</dbReference>
<reference evidence="12 13" key="1">
    <citation type="journal article" date="2016" name="Nat. Commun.">
        <title>Thousands of microbial genomes shed light on interconnected biogeochemical processes in an aquifer system.</title>
        <authorList>
            <person name="Anantharaman K."/>
            <person name="Brown C.T."/>
            <person name="Hug L.A."/>
            <person name="Sharon I."/>
            <person name="Castelle C.J."/>
            <person name="Probst A.J."/>
            <person name="Thomas B.C."/>
            <person name="Singh A."/>
            <person name="Wilkins M.J."/>
            <person name="Karaoz U."/>
            <person name="Brodie E.L."/>
            <person name="Williams K.H."/>
            <person name="Hubbard S.S."/>
            <person name="Banfield J.F."/>
        </authorList>
    </citation>
    <scope>NUCLEOTIDE SEQUENCE [LARGE SCALE GENOMIC DNA]</scope>
</reference>
<evidence type="ECO:0000256" key="2">
    <source>
        <dbReference type="ARBA" id="ARBA00012837"/>
    </source>
</evidence>
<dbReference type="InterPro" id="IPR008909">
    <property type="entry name" value="DALR_anticod-bd"/>
</dbReference>
<dbReference type="GO" id="GO:0005524">
    <property type="term" value="F:ATP binding"/>
    <property type="evidence" value="ECO:0007669"/>
    <property type="project" value="UniProtKB-KW"/>
</dbReference>
<keyword evidence="3 10" id="KW-0436">Ligase</keyword>
<evidence type="ECO:0000256" key="9">
    <source>
        <dbReference type="NCBIfam" id="TIGR00456"/>
    </source>
</evidence>
<proteinExistence type="inferred from homology"/>
<keyword evidence="4 10" id="KW-0547">Nucleotide-binding</keyword>
<dbReference type="AlphaFoldDB" id="A0A1F5AYC5"/>
<dbReference type="GO" id="GO:0004814">
    <property type="term" value="F:arginine-tRNA ligase activity"/>
    <property type="evidence" value="ECO:0007669"/>
    <property type="project" value="UniProtKB-UniRule"/>
</dbReference>
<dbReference type="CDD" id="cd07956">
    <property type="entry name" value="Anticodon_Ia_Arg"/>
    <property type="match status" value="1"/>
</dbReference>
<dbReference type="Gene3D" id="3.40.50.620">
    <property type="entry name" value="HUPs"/>
    <property type="match status" value="1"/>
</dbReference>
<dbReference type="PANTHER" id="PTHR11956">
    <property type="entry name" value="ARGINYL-TRNA SYNTHETASE"/>
    <property type="match status" value="1"/>
</dbReference>
<gene>
    <name evidence="12" type="ORF">A2Z10_02270</name>
</gene>
<comment type="similarity">
    <text evidence="1 10">Belongs to the class-I aminoacyl-tRNA synthetase family.</text>
</comment>
<dbReference type="SUPFAM" id="SSF52374">
    <property type="entry name" value="Nucleotidylyl transferase"/>
    <property type="match status" value="1"/>
</dbReference>
<keyword evidence="7 10" id="KW-0030">Aminoacyl-tRNA synthetase</keyword>
<feature type="domain" description="DALR anticodon binding" evidence="11">
    <location>
        <begin position="154"/>
        <end position="269"/>
    </location>
</feature>
<keyword evidence="6 10" id="KW-0648">Protein biosynthesis</keyword>
<evidence type="ECO:0000256" key="10">
    <source>
        <dbReference type="RuleBase" id="RU363038"/>
    </source>
</evidence>